<keyword evidence="4" id="KW-0378">Hydrolase</keyword>
<dbReference type="GO" id="GO:0016887">
    <property type="term" value="F:ATP hydrolysis activity"/>
    <property type="evidence" value="ECO:0007669"/>
    <property type="project" value="InterPro"/>
</dbReference>
<dbReference type="CDD" id="cd18793">
    <property type="entry name" value="SF2_C_SNF"/>
    <property type="match status" value="1"/>
</dbReference>
<name>F0WUV6_9STRA</name>
<organism evidence="13">
    <name type="scientific">Albugo laibachii Nc14</name>
    <dbReference type="NCBI Taxonomy" id="890382"/>
    <lineage>
        <taxon>Eukaryota</taxon>
        <taxon>Sar</taxon>
        <taxon>Stramenopiles</taxon>
        <taxon>Oomycota</taxon>
        <taxon>Peronosporomycetes</taxon>
        <taxon>Albuginales</taxon>
        <taxon>Albuginaceae</taxon>
        <taxon>Albugo</taxon>
    </lineage>
</organism>
<evidence type="ECO:0000256" key="3">
    <source>
        <dbReference type="ARBA" id="ARBA00022741"/>
    </source>
</evidence>
<dbReference type="Gene3D" id="3.40.50.10810">
    <property type="entry name" value="Tandem AAA-ATPase domain"/>
    <property type="match status" value="1"/>
</dbReference>
<dbReference type="Pfam" id="PF00271">
    <property type="entry name" value="Helicase_C"/>
    <property type="match status" value="1"/>
</dbReference>
<dbReference type="GO" id="GO:0003677">
    <property type="term" value="F:DNA binding"/>
    <property type="evidence" value="ECO:0007669"/>
    <property type="project" value="UniProtKB-KW"/>
</dbReference>
<evidence type="ECO:0000256" key="2">
    <source>
        <dbReference type="ARBA" id="ARBA00007025"/>
    </source>
</evidence>
<protein>
    <submittedName>
        <fullName evidence="13">Unnamed protein product putative</fullName>
    </submittedName>
</protein>
<dbReference type="PANTHER" id="PTHR45797">
    <property type="entry name" value="RAD54-LIKE"/>
    <property type="match status" value="1"/>
</dbReference>
<dbReference type="InterPro" id="IPR044574">
    <property type="entry name" value="ARIP4-like"/>
</dbReference>
<dbReference type="AlphaFoldDB" id="F0WUV6"/>
<dbReference type="InterPro" id="IPR001650">
    <property type="entry name" value="Helicase_C-like"/>
</dbReference>
<dbReference type="InterPro" id="IPR038718">
    <property type="entry name" value="SNF2-like_sf"/>
</dbReference>
<evidence type="ECO:0000256" key="7">
    <source>
        <dbReference type="ARBA" id="ARBA00023125"/>
    </source>
</evidence>
<dbReference type="InterPro" id="IPR000330">
    <property type="entry name" value="SNF2_N"/>
</dbReference>
<feature type="domain" description="Helicase ATP-binding" evidence="11">
    <location>
        <begin position="122"/>
        <end position="352"/>
    </location>
</feature>
<dbReference type="Pfam" id="PF00176">
    <property type="entry name" value="SNF2-rel_dom"/>
    <property type="match status" value="1"/>
</dbReference>
<dbReference type="GO" id="GO:0005524">
    <property type="term" value="F:ATP binding"/>
    <property type="evidence" value="ECO:0007669"/>
    <property type="project" value="UniProtKB-KW"/>
</dbReference>
<evidence type="ECO:0000256" key="5">
    <source>
        <dbReference type="ARBA" id="ARBA00022806"/>
    </source>
</evidence>
<feature type="signal peptide" evidence="10">
    <location>
        <begin position="1"/>
        <end position="19"/>
    </location>
</feature>
<evidence type="ECO:0000259" key="11">
    <source>
        <dbReference type="PROSITE" id="PS51192"/>
    </source>
</evidence>
<feature type="compositionally biased region" description="Low complexity" evidence="9">
    <location>
        <begin position="597"/>
        <end position="614"/>
    </location>
</feature>
<reference evidence="13" key="1">
    <citation type="journal article" date="2011" name="PLoS Biol.">
        <title>Gene gain and loss during evolution of obligate parasitism in the white rust pathogen of Arabidopsis thaliana.</title>
        <authorList>
            <person name="Kemen E."/>
            <person name="Gardiner A."/>
            <person name="Schultz-Larsen T."/>
            <person name="Kemen A.C."/>
            <person name="Balmuth A.L."/>
            <person name="Robert-Seilaniantz A."/>
            <person name="Bailey K."/>
            <person name="Holub E."/>
            <person name="Studholme D.J."/>
            <person name="Maclean D."/>
            <person name="Jones J.D."/>
        </authorList>
    </citation>
    <scope>NUCLEOTIDE SEQUENCE</scope>
</reference>
<evidence type="ECO:0000256" key="4">
    <source>
        <dbReference type="ARBA" id="ARBA00022801"/>
    </source>
</evidence>
<evidence type="ECO:0000256" key="10">
    <source>
        <dbReference type="SAM" id="SignalP"/>
    </source>
</evidence>
<dbReference type="PANTHER" id="PTHR45797:SF1">
    <property type="entry name" value="HELICASE ARIP4"/>
    <property type="match status" value="1"/>
</dbReference>
<evidence type="ECO:0000259" key="12">
    <source>
        <dbReference type="PROSITE" id="PS51194"/>
    </source>
</evidence>
<comment type="subcellular location">
    <subcellularLocation>
        <location evidence="1">Nucleus</location>
    </subcellularLocation>
</comment>
<feature type="chain" id="PRO_5003261783" evidence="10">
    <location>
        <begin position="20"/>
        <end position="835"/>
    </location>
</feature>
<dbReference type="PROSITE" id="PS51194">
    <property type="entry name" value="HELICASE_CTER"/>
    <property type="match status" value="1"/>
</dbReference>
<keyword evidence="5" id="KW-0347">Helicase</keyword>
<keyword evidence="6" id="KW-0067">ATP-binding</keyword>
<dbReference type="PROSITE" id="PS51192">
    <property type="entry name" value="HELICASE_ATP_BIND_1"/>
    <property type="match status" value="1"/>
</dbReference>
<keyword evidence="10" id="KW-0732">Signal</keyword>
<dbReference type="InterPro" id="IPR014001">
    <property type="entry name" value="Helicase_ATP-bd"/>
</dbReference>
<dbReference type="GO" id="GO:0004386">
    <property type="term" value="F:helicase activity"/>
    <property type="evidence" value="ECO:0007669"/>
    <property type="project" value="UniProtKB-KW"/>
</dbReference>
<feature type="domain" description="Helicase C-terminal" evidence="12">
    <location>
        <begin position="558"/>
        <end position="770"/>
    </location>
</feature>
<dbReference type="InterPro" id="IPR027417">
    <property type="entry name" value="P-loop_NTPase"/>
</dbReference>
<evidence type="ECO:0000313" key="13">
    <source>
        <dbReference type="EMBL" id="CCA25192.1"/>
    </source>
</evidence>
<keyword evidence="7" id="KW-0238">DNA-binding</keyword>
<keyword evidence="8" id="KW-0539">Nucleus</keyword>
<keyword evidence="3" id="KW-0547">Nucleotide-binding</keyword>
<evidence type="ECO:0000256" key="9">
    <source>
        <dbReference type="SAM" id="MobiDB-lite"/>
    </source>
</evidence>
<sequence>MTKCMCGFLPCICVLEVDSLELSLVENRDEEKSHLRKILGIGSIKQCIGCMLLPCICPPDSIIQDDQSDGHKEDDIDYEEDEYGRVHLPSINDESEERKVFVAKEIRKSLKAHQIEGVHFLHQQISRDKGCILADYMGLGKTLQVITAVHSYMIDTKMEGTYEDRNCRVMILCPTICLANWSNEFKIWLSKESLDNYTIAILDASSRTVDAKVRVVKTWSKDGGILLVGYELFRILLNPATSVPIAKREKSIQFCTKMVHNQLQEPHQLITCSALAEKANGKNIVQELEALLCDPGPDLIVLDEGHRMKDPTSLLCQSLMKVKTNKRIILTGYPVQNSLLEYWCMVNFARVGYLETYEKFRGYYERPILEGDVKRIEELSNLLEKVVLRRGKALLVEQLPPKKEWILCCKFSKAQYMLYCAFLDSVQPKNQTSSQNTSNIGSGGDLFTAYSTLLQVMNHPDLIYQRVCPADNELPADLSQNVRDGDGWGWESMAKQEEKRALVEAIQQKKQQKKAEQEQNYVWARELLDGSCKFESDDTNDYRTNIIANSGKMAILMHIIEKSMLCGDKVVVFSQSVPTLSLIGKFLRRKESVWTTNDSNSVSKSASSTRARVSCQARSRDPAGLSRRKQVRAKSTTSRAVKRSKLNSVDDTNDWFLQIDGSTVGTRRSEYIERFTSSDNRVKVLLVSTRAGAEGINLHAANRLVLFDVSWNPSYDHQSMCRSHRLGQSKTVHVYRLVSTGTMERMIYEQQRKKTSLSMALVDRSKNALMTPDEGMILSGSGIEDWFYKQPNLEEVVTNYDGSKPKHTYEGTEDDPVLVSCLESMGHWLGDVKCA</sequence>
<evidence type="ECO:0000256" key="8">
    <source>
        <dbReference type="ARBA" id="ARBA00023242"/>
    </source>
</evidence>
<evidence type="ECO:0000256" key="6">
    <source>
        <dbReference type="ARBA" id="ARBA00022840"/>
    </source>
</evidence>
<dbReference type="SMART" id="SM00490">
    <property type="entry name" value="HELICc"/>
    <property type="match status" value="1"/>
</dbReference>
<reference evidence="13" key="2">
    <citation type="submission" date="2011-02" db="EMBL/GenBank/DDBJ databases">
        <authorList>
            <person name="MacLean D."/>
        </authorList>
    </citation>
    <scope>NUCLEOTIDE SEQUENCE</scope>
</reference>
<dbReference type="Gene3D" id="3.40.50.300">
    <property type="entry name" value="P-loop containing nucleotide triphosphate hydrolases"/>
    <property type="match status" value="1"/>
</dbReference>
<dbReference type="HOGENOM" id="CLU_000315_11_0_1"/>
<dbReference type="EMBL" id="FR824325">
    <property type="protein sequence ID" value="CCA25192.1"/>
    <property type="molecule type" value="Genomic_DNA"/>
</dbReference>
<dbReference type="SMART" id="SM00487">
    <property type="entry name" value="DEXDc"/>
    <property type="match status" value="1"/>
</dbReference>
<feature type="region of interest" description="Disordered" evidence="9">
    <location>
        <begin position="597"/>
        <end position="640"/>
    </location>
</feature>
<dbReference type="InterPro" id="IPR049730">
    <property type="entry name" value="SNF2/RAD54-like_C"/>
</dbReference>
<comment type="similarity">
    <text evidence="2">Belongs to the SNF2/RAD54 helicase family.</text>
</comment>
<dbReference type="CDD" id="cd18007">
    <property type="entry name" value="DEXHc_ATRX-like"/>
    <property type="match status" value="1"/>
</dbReference>
<evidence type="ECO:0000256" key="1">
    <source>
        <dbReference type="ARBA" id="ARBA00004123"/>
    </source>
</evidence>
<proteinExistence type="inferred from homology"/>
<dbReference type="SUPFAM" id="SSF52540">
    <property type="entry name" value="P-loop containing nucleoside triphosphate hydrolases"/>
    <property type="match status" value="2"/>
</dbReference>
<dbReference type="GO" id="GO:0005634">
    <property type="term" value="C:nucleus"/>
    <property type="evidence" value="ECO:0007669"/>
    <property type="project" value="UniProtKB-SubCell"/>
</dbReference>
<accession>F0WUV6</accession>
<gene>
    <name evidence="13" type="primary">AlNc14C280G10104</name>
    <name evidence="13" type="ORF">ALNC14_113360</name>
</gene>